<evidence type="ECO:0000313" key="1">
    <source>
        <dbReference type="EMBL" id="SDG23570.1"/>
    </source>
</evidence>
<evidence type="ECO:0000313" key="2">
    <source>
        <dbReference type="Proteomes" id="UP000198615"/>
    </source>
</evidence>
<protein>
    <recommendedName>
        <fullName evidence="3">DUF1318 domain-containing protein</fullName>
    </recommendedName>
</protein>
<dbReference type="EMBL" id="FNBW01000012">
    <property type="protein sequence ID" value="SDG23570.1"/>
    <property type="molecule type" value="Genomic_DNA"/>
</dbReference>
<keyword evidence="2" id="KW-1185">Reference proteome</keyword>
<comment type="caution">
    <text evidence="1">The sequence shown here is derived from an EMBL/GenBank/DDBJ whole genome shotgun (WGS) entry which is preliminary data.</text>
</comment>
<organism evidence="1 2">
    <name type="scientific">Thalassobaculum litoreum DSM 18839</name>
    <dbReference type="NCBI Taxonomy" id="1123362"/>
    <lineage>
        <taxon>Bacteria</taxon>
        <taxon>Pseudomonadati</taxon>
        <taxon>Pseudomonadota</taxon>
        <taxon>Alphaproteobacteria</taxon>
        <taxon>Rhodospirillales</taxon>
        <taxon>Thalassobaculaceae</taxon>
        <taxon>Thalassobaculum</taxon>
    </lineage>
</organism>
<dbReference type="AlphaFoldDB" id="A0A8G2BKJ6"/>
<name>A0A8G2BKJ6_9PROT</name>
<accession>A0A8G2BKJ6</accession>
<reference evidence="1 2" key="1">
    <citation type="submission" date="2016-10" db="EMBL/GenBank/DDBJ databases">
        <authorList>
            <person name="Varghese N."/>
            <person name="Submissions S."/>
        </authorList>
    </citation>
    <scope>NUCLEOTIDE SEQUENCE [LARGE SCALE GENOMIC DNA]</scope>
    <source>
        <strain evidence="1 2">DSM 18839</strain>
    </source>
</reference>
<gene>
    <name evidence="1" type="ORF">SAMN05660686_03781</name>
</gene>
<evidence type="ECO:0008006" key="3">
    <source>
        <dbReference type="Google" id="ProtNLM"/>
    </source>
</evidence>
<dbReference type="InterPro" id="IPR008309">
    <property type="entry name" value="YdbL"/>
</dbReference>
<dbReference type="RefSeq" id="WP_028795703.1">
    <property type="nucleotide sequence ID" value="NZ_FNBW01000012.1"/>
</dbReference>
<sequence>MTGLQRVISRRLVLGALVGAFVTVAMPRLGYALDLATAKANGWVGERRDGYLGVIDGAPAEARTLVDTINAERREAYNGVAASNSVPLNQVEALAGQKLIDRAVPGTYIMDAAGRWIRK</sequence>
<dbReference type="PIRSF" id="PIRSF025560">
    <property type="entry name" value="UCP025560"/>
    <property type="match status" value="1"/>
</dbReference>
<dbReference type="Pfam" id="PF07027">
    <property type="entry name" value="DUF1318"/>
    <property type="match status" value="1"/>
</dbReference>
<dbReference type="Proteomes" id="UP000198615">
    <property type="component" value="Unassembled WGS sequence"/>
</dbReference>
<proteinExistence type="predicted"/>